<reference evidence="2 3" key="1">
    <citation type="submission" date="2022-12" db="EMBL/GenBank/DDBJ databases">
        <title>Genome Sequence of Deinococcus aquaticus Type Strain PB314.</title>
        <authorList>
            <person name="Albert C."/>
            <person name="Hill J."/>
            <person name="Boren L."/>
            <person name="Scholz-Ng S."/>
            <person name="Fatema N."/>
            <person name="Grosso R."/>
            <person name="Soboslay E."/>
            <person name="Tuohy J."/>
        </authorList>
    </citation>
    <scope>NUCLEOTIDE SEQUENCE [LARGE SCALE GENOMIC DNA]</scope>
    <source>
        <strain evidence="2 3">PB-314</strain>
    </source>
</reference>
<keyword evidence="3" id="KW-1185">Reference proteome</keyword>
<evidence type="ECO:0000256" key="1">
    <source>
        <dbReference type="SAM" id="MobiDB-lite"/>
    </source>
</evidence>
<sequence>MTPTTPTRKPVKGFDARRATATLLLLTGSVSAGLTTFWLGGRAQPTAAASSNTNAQYTGDSYAGDSYASDSYTDDDYDVATQDSNAGGSTSDWAQAAPQGSTYAAQPQARTRATTRGS</sequence>
<feature type="compositionally biased region" description="Low complexity" evidence="1">
    <location>
        <begin position="59"/>
        <end position="71"/>
    </location>
</feature>
<feature type="compositionally biased region" description="Polar residues" evidence="1">
    <location>
        <begin position="47"/>
        <end position="58"/>
    </location>
</feature>
<dbReference type="RefSeq" id="WP_273989470.1">
    <property type="nucleotide sequence ID" value="NZ_BAABQT010000006.1"/>
</dbReference>
<organism evidence="2 3">
    <name type="scientific">Deinococcus aquaticus</name>
    <dbReference type="NCBI Taxonomy" id="328692"/>
    <lineage>
        <taxon>Bacteria</taxon>
        <taxon>Thermotogati</taxon>
        <taxon>Deinococcota</taxon>
        <taxon>Deinococci</taxon>
        <taxon>Deinococcales</taxon>
        <taxon>Deinococcaceae</taxon>
        <taxon>Deinococcus</taxon>
    </lineage>
</organism>
<dbReference type="Proteomes" id="UP001217044">
    <property type="component" value="Chromosome"/>
</dbReference>
<evidence type="ECO:0000313" key="2">
    <source>
        <dbReference type="EMBL" id="WDA59143.1"/>
    </source>
</evidence>
<gene>
    <name evidence="2" type="ORF">M8445_02715</name>
</gene>
<feature type="region of interest" description="Disordered" evidence="1">
    <location>
        <begin position="45"/>
        <end position="118"/>
    </location>
</feature>
<feature type="compositionally biased region" description="Low complexity" evidence="1">
    <location>
        <begin position="102"/>
        <end position="118"/>
    </location>
</feature>
<name>A0ABY7V1S6_9DEIO</name>
<evidence type="ECO:0000313" key="3">
    <source>
        <dbReference type="Proteomes" id="UP001217044"/>
    </source>
</evidence>
<accession>A0ABY7V1S6</accession>
<feature type="compositionally biased region" description="Polar residues" evidence="1">
    <location>
        <begin position="81"/>
        <end position="101"/>
    </location>
</feature>
<dbReference type="EMBL" id="CP115165">
    <property type="protein sequence ID" value="WDA59143.1"/>
    <property type="molecule type" value="Genomic_DNA"/>
</dbReference>
<protein>
    <submittedName>
        <fullName evidence="2">Uncharacterized protein</fullName>
    </submittedName>
</protein>
<proteinExistence type="predicted"/>